<protein>
    <submittedName>
        <fullName evidence="3">DNA-binding protein</fullName>
    </submittedName>
</protein>
<dbReference type="Proteomes" id="UP000679779">
    <property type="component" value="Unassembled WGS sequence"/>
</dbReference>
<accession>A0A919XG39</accession>
<comment type="caution">
    <text evidence="3">The sequence shown here is derived from an EMBL/GenBank/DDBJ whole genome shotgun (WGS) entry which is preliminary data.</text>
</comment>
<proteinExistence type="predicted"/>
<dbReference type="GO" id="GO:0003677">
    <property type="term" value="F:DNA binding"/>
    <property type="evidence" value="ECO:0007669"/>
    <property type="project" value="UniProtKB-KW"/>
</dbReference>
<name>A0A919XG39_9BACL</name>
<keyword evidence="4" id="KW-1185">Reference proteome</keyword>
<dbReference type="EMBL" id="BORQ01000001">
    <property type="protein sequence ID" value="GIO30330.1"/>
    <property type="molecule type" value="Genomic_DNA"/>
</dbReference>
<dbReference type="Pfam" id="PF03807">
    <property type="entry name" value="F420_oxidored"/>
    <property type="match status" value="1"/>
</dbReference>
<dbReference type="SUPFAM" id="SSF51735">
    <property type="entry name" value="NAD(P)-binding Rossmann-fold domains"/>
    <property type="match status" value="1"/>
</dbReference>
<reference evidence="3" key="1">
    <citation type="submission" date="2021-03" db="EMBL/GenBank/DDBJ databases">
        <title>Antimicrobial resistance genes in bacteria isolated from Japanese honey, and their potential for conferring macrolide and lincosamide resistance in the American foulbrood pathogen Paenibacillus larvae.</title>
        <authorList>
            <person name="Okamoto M."/>
            <person name="Kumagai M."/>
            <person name="Kanamori H."/>
            <person name="Takamatsu D."/>
        </authorList>
    </citation>
    <scope>NUCLEOTIDE SEQUENCE</scope>
    <source>
        <strain evidence="3">J2TS6</strain>
    </source>
</reference>
<feature type="domain" description="Pyrroline-5-carboxylate reductase catalytic N-terminal" evidence="2">
    <location>
        <begin position="2"/>
        <end position="94"/>
    </location>
</feature>
<keyword evidence="1" id="KW-0560">Oxidoreductase</keyword>
<dbReference type="PANTHER" id="PTHR14239">
    <property type="entry name" value="DUDULIN-RELATED"/>
    <property type="match status" value="1"/>
</dbReference>
<evidence type="ECO:0000313" key="4">
    <source>
        <dbReference type="Proteomes" id="UP000679779"/>
    </source>
</evidence>
<dbReference type="GO" id="GO:0016491">
    <property type="term" value="F:oxidoreductase activity"/>
    <property type="evidence" value="ECO:0007669"/>
    <property type="project" value="UniProtKB-KW"/>
</dbReference>
<organism evidence="3 4">
    <name type="scientific">Paenibacillus albilobatus</name>
    <dbReference type="NCBI Taxonomy" id="2716884"/>
    <lineage>
        <taxon>Bacteria</taxon>
        <taxon>Bacillati</taxon>
        <taxon>Bacillota</taxon>
        <taxon>Bacilli</taxon>
        <taxon>Bacillales</taxon>
        <taxon>Paenibacillaceae</taxon>
        <taxon>Paenibacillus</taxon>
    </lineage>
</organism>
<evidence type="ECO:0000256" key="1">
    <source>
        <dbReference type="ARBA" id="ARBA00023002"/>
    </source>
</evidence>
<dbReference type="InterPro" id="IPR036291">
    <property type="entry name" value="NAD(P)-bd_dom_sf"/>
</dbReference>
<dbReference type="InterPro" id="IPR051267">
    <property type="entry name" value="STEAP_metalloreductase"/>
</dbReference>
<gene>
    <name evidence="3" type="ORF">J2TS6_14710</name>
</gene>
<keyword evidence="3" id="KW-0238">DNA-binding</keyword>
<sequence>MKIGVLGSGKVGQTIAGKLAAIGQQVMIGTRDPQKLTEWQQKAGENAWIGSFKEAAAFGEIVFNATSGSGSIEALQLAGSEQLEKKILIDLSNPLDFSQGMPPILFVSNTDSLGEQIQRTFPDVKVVKGLNTLPAPLMVNPTQLADGDHNLFICGNDNDAKNEVKERLQQWFGWKSGAILDMGDIKAARGTEAILPFSMSLWGVLGTPVYNLKVVHQSLSK</sequence>
<dbReference type="Gene3D" id="3.40.50.720">
    <property type="entry name" value="NAD(P)-binding Rossmann-like Domain"/>
    <property type="match status" value="1"/>
</dbReference>
<dbReference type="AlphaFoldDB" id="A0A919XG39"/>
<evidence type="ECO:0000259" key="2">
    <source>
        <dbReference type="Pfam" id="PF03807"/>
    </source>
</evidence>
<evidence type="ECO:0000313" key="3">
    <source>
        <dbReference type="EMBL" id="GIO30330.1"/>
    </source>
</evidence>
<dbReference type="InterPro" id="IPR028939">
    <property type="entry name" value="P5C_Rdtase_cat_N"/>
</dbReference>
<dbReference type="RefSeq" id="WP_160040335.1">
    <property type="nucleotide sequence ID" value="NZ_BORQ01000001.1"/>
</dbReference>